<evidence type="ECO:0000313" key="1">
    <source>
        <dbReference type="EMBL" id="GGM79658.1"/>
    </source>
</evidence>
<accession>A0ABQ2HF83</accession>
<proteinExistence type="predicted"/>
<gene>
    <name evidence="1" type="ORF">GCM10011609_14330</name>
</gene>
<evidence type="ECO:0000313" key="2">
    <source>
        <dbReference type="Proteomes" id="UP000597656"/>
    </source>
</evidence>
<reference evidence="2" key="1">
    <citation type="journal article" date="2019" name="Int. J. Syst. Evol. Microbiol.">
        <title>The Global Catalogue of Microorganisms (GCM) 10K type strain sequencing project: providing services to taxonomists for standard genome sequencing and annotation.</title>
        <authorList>
            <consortium name="The Broad Institute Genomics Platform"/>
            <consortium name="The Broad Institute Genome Sequencing Center for Infectious Disease"/>
            <person name="Wu L."/>
            <person name="Ma J."/>
        </authorList>
    </citation>
    <scope>NUCLEOTIDE SEQUENCE [LARGE SCALE GENOMIC DNA]</scope>
    <source>
        <strain evidence="2">CGMCC 4.7319</strain>
    </source>
</reference>
<evidence type="ECO:0008006" key="3">
    <source>
        <dbReference type="Google" id="ProtNLM"/>
    </source>
</evidence>
<organism evidence="1 2">
    <name type="scientific">Lentzea pudingi</name>
    <dbReference type="NCBI Taxonomy" id="1789439"/>
    <lineage>
        <taxon>Bacteria</taxon>
        <taxon>Bacillati</taxon>
        <taxon>Actinomycetota</taxon>
        <taxon>Actinomycetes</taxon>
        <taxon>Pseudonocardiales</taxon>
        <taxon>Pseudonocardiaceae</taxon>
        <taxon>Lentzea</taxon>
    </lineage>
</organism>
<name>A0ABQ2HF83_9PSEU</name>
<keyword evidence="2" id="KW-1185">Reference proteome</keyword>
<protein>
    <recommendedName>
        <fullName evidence="3">HEAT repeat domain-containing protein</fullName>
    </recommendedName>
</protein>
<sequence length="148" mass="16393">MTTEQPLAALARETGCTADLASEHGRWELYQAAFGALPLLRAALAHEPDTALRTSVLLRVLDLVDDHEPWLELVPDDTYAQRRSREVGVLRRAADLAPEEIDLPGWSDWLQLRLAEMPAPTVLRALAAEGRTKRIRRLATAALRVVPG</sequence>
<dbReference type="Proteomes" id="UP000597656">
    <property type="component" value="Unassembled WGS sequence"/>
</dbReference>
<comment type="caution">
    <text evidence="1">The sequence shown here is derived from an EMBL/GenBank/DDBJ whole genome shotgun (WGS) entry which is preliminary data.</text>
</comment>
<dbReference type="EMBL" id="BMNC01000002">
    <property type="protein sequence ID" value="GGM79658.1"/>
    <property type="molecule type" value="Genomic_DNA"/>
</dbReference>
<dbReference type="RefSeq" id="WP_189153825.1">
    <property type="nucleotide sequence ID" value="NZ_BMNC01000002.1"/>
</dbReference>